<accession>A0ABS0DTL0</accession>
<dbReference type="Proteomes" id="UP000600307">
    <property type="component" value="Unassembled WGS sequence"/>
</dbReference>
<keyword evidence="3" id="KW-1185">Reference proteome</keyword>
<keyword evidence="1" id="KW-0472">Membrane</keyword>
<dbReference type="PANTHER" id="PTHR40278:SF1">
    <property type="entry name" value="DNA UTILIZATION PROTEIN HOFN"/>
    <property type="match status" value="1"/>
</dbReference>
<evidence type="ECO:0000256" key="1">
    <source>
        <dbReference type="SAM" id="Phobius"/>
    </source>
</evidence>
<evidence type="ECO:0000313" key="2">
    <source>
        <dbReference type="EMBL" id="MBF7957229.1"/>
    </source>
</evidence>
<keyword evidence="1" id="KW-1133">Transmembrane helix</keyword>
<dbReference type="EMBL" id="JADOBH010000003">
    <property type="protein sequence ID" value="MBF7957229.1"/>
    <property type="molecule type" value="Genomic_DNA"/>
</dbReference>
<dbReference type="PANTHER" id="PTHR40278">
    <property type="entry name" value="DNA UTILIZATION PROTEIN HOFN"/>
    <property type="match status" value="1"/>
</dbReference>
<evidence type="ECO:0000313" key="3">
    <source>
        <dbReference type="Proteomes" id="UP000600307"/>
    </source>
</evidence>
<organism evidence="2 3">
    <name type="scientific">Rahnella victoriana</name>
    <dbReference type="NCBI Taxonomy" id="1510570"/>
    <lineage>
        <taxon>Bacteria</taxon>
        <taxon>Pseudomonadati</taxon>
        <taxon>Pseudomonadota</taxon>
        <taxon>Gammaproteobacteria</taxon>
        <taxon>Enterobacterales</taxon>
        <taxon>Yersiniaceae</taxon>
        <taxon>Rahnella</taxon>
    </lineage>
</organism>
<dbReference type="InterPro" id="IPR007813">
    <property type="entry name" value="PilN"/>
</dbReference>
<dbReference type="RefSeq" id="WP_195817639.1">
    <property type="nucleotide sequence ID" value="NZ_JADOBH010000003.1"/>
</dbReference>
<protein>
    <submittedName>
        <fullName evidence="2">PilN domain-containing protein</fullName>
    </submittedName>
</protein>
<keyword evidence="1" id="KW-0812">Transmembrane</keyword>
<feature type="transmembrane region" description="Helical" evidence="1">
    <location>
        <begin position="21"/>
        <end position="44"/>
    </location>
</feature>
<sequence>MLQVNLLPWRALRRQRRMRDWLRLFAVTPVLVITGTFLLVAFLMQERALRQLHLSALNSAAQTLVLRQQRVETAAVQLNALTEKHALSHQRLQRGREDLQLLELLASRMPEDIWLNELTERQGMLMLKGEGRFYHQILALSDTLSASELLGHVRLSDVQQKPDGTLSFVMQTPLRVVSSPAAAEASQ</sequence>
<proteinExistence type="predicted"/>
<dbReference type="Pfam" id="PF05137">
    <property type="entry name" value="PilN"/>
    <property type="match status" value="1"/>
</dbReference>
<gene>
    <name evidence="2" type="ORF">IV431_16860</name>
</gene>
<comment type="caution">
    <text evidence="2">The sequence shown here is derived from an EMBL/GenBank/DDBJ whole genome shotgun (WGS) entry which is preliminary data.</text>
</comment>
<name>A0ABS0DTL0_9GAMM</name>
<reference evidence="2 3" key="1">
    <citation type="submission" date="2020-11" db="EMBL/GenBank/DDBJ databases">
        <title>Taxonomic investigation of Rahnella spp.</title>
        <authorList>
            <person name="Lee S.D."/>
        </authorList>
    </citation>
    <scope>NUCLEOTIDE SEQUENCE [LARGE SCALE GENOMIC DNA]</scope>
    <source>
        <strain evidence="2 3">SAP-10</strain>
    </source>
</reference>
<dbReference type="InterPro" id="IPR052534">
    <property type="entry name" value="Extracell_DNA_Util/SecSys_Comp"/>
</dbReference>